<reference evidence="5" key="1">
    <citation type="journal article" date="2023" name="G3 (Bethesda)">
        <title>Whole genome assemblies of Zophobas morio and Tenebrio molitor.</title>
        <authorList>
            <person name="Kaur S."/>
            <person name="Stinson S.A."/>
            <person name="diCenzo G.C."/>
        </authorList>
    </citation>
    <scope>NUCLEOTIDE SEQUENCE</scope>
    <source>
        <strain evidence="5">QUZm001</strain>
    </source>
</reference>
<dbReference type="Gene3D" id="3.40.50.2000">
    <property type="entry name" value="Glycogen Phosphorylase B"/>
    <property type="match status" value="1"/>
</dbReference>
<keyword evidence="4" id="KW-1133">Transmembrane helix</keyword>
<dbReference type="PANTHER" id="PTHR48043">
    <property type="entry name" value="EG:EG0003.4 PROTEIN-RELATED"/>
    <property type="match status" value="1"/>
</dbReference>
<dbReference type="GO" id="GO:0008194">
    <property type="term" value="F:UDP-glycosyltransferase activity"/>
    <property type="evidence" value="ECO:0007669"/>
    <property type="project" value="InterPro"/>
</dbReference>
<keyword evidence="6" id="KW-1185">Reference proteome</keyword>
<proteinExistence type="inferred from homology"/>
<keyword evidence="2" id="KW-0328">Glycosyltransferase</keyword>
<sequence>MYSLAIFATLIGTIHSANILGVFMYPSPSHQVVFQQIWQELSLRGHQVTVVTPNPLNNSTLTNLTEISVNFIYDEVASFIYEDHSSPYKATETYYNTLHLIAWKELNSPQFQKLIRDQSKTYDLILIEYVHPVMYALMHRFQAPVIAIAASEIPSASYDAVGNPNHPILYPEPILNFTPARLTLWEKCQSVLFFVWSKIYYHNTVVPHAHETAKKIFGEDVPYIGDLERNVSMFFINRNLLLNPPRANVPAIVEISPIDTTPPKTLPRDLRKILDEAREGVIYINLHGVTSAKFNKKRVTILQALSELPYKILWKWDYDQETPSNIVVRKSIPERDLLAHRNVKAFVTEGDIHSIEAGISNEVPLIIVTFMQNKPSNVKRVLKLGIGGKINLDTLTKTKLKNIVVKVAETRSYRTKIKEAKNILLDKPMTGLESAVWWSEYVIRHKGARHMRSFAVDMPMYKYLLLDVILFLVLLVTLFPYLCYCVVVKVVKKLMSKKKSTEKEKKN</sequence>
<dbReference type="Proteomes" id="UP001168821">
    <property type="component" value="Unassembled WGS sequence"/>
</dbReference>
<evidence type="ECO:0000256" key="2">
    <source>
        <dbReference type="ARBA" id="ARBA00022676"/>
    </source>
</evidence>
<keyword evidence="4" id="KW-0812">Transmembrane</keyword>
<dbReference type="EMBL" id="JALNTZ010000009">
    <property type="protein sequence ID" value="KAJ3641635.1"/>
    <property type="molecule type" value="Genomic_DNA"/>
</dbReference>
<evidence type="ECO:0000313" key="6">
    <source>
        <dbReference type="Proteomes" id="UP001168821"/>
    </source>
</evidence>
<dbReference type="PANTHER" id="PTHR48043:SF159">
    <property type="entry name" value="EG:EG0003.4 PROTEIN-RELATED"/>
    <property type="match status" value="1"/>
</dbReference>
<evidence type="ECO:0000256" key="4">
    <source>
        <dbReference type="SAM" id="Phobius"/>
    </source>
</evidence>
<evidence type="ECO:0000256" key="3">
    <source>
        <dbReference type="ARBA" id="ARBA00022679"/>
    </source>
</evidence>
<evidence type="ECO:0000313" key="5">
    <source>
        <dbReference type="EMBL" id="KAJ3641635.1"/>
    </source>
</evidence>
<dbReference type="AlphaFoldDB" id="A0AA38HPR4"/>
<dbReference type="CDD" id="cd03784">
    <property type="entry name" value="GT1_Gtf-like"/>
    <property type="match status" value="1"/>
</dbReference>
<keyword evidence="3" id="KW-0808">Transferase</keyword>
<protein>
    <submittedName>
        <fullName evidence="5">Uncharacterized protein</fullName>
    </submittedName>
</protein>
<comment type="similarity">
    <text evidence="1">Belongs to the UDP-glycosyltransferase family.</text>
</comment>
<organism evidence="5 6">
    <name type="scientific">Zophobas morio</name>
    <dbReference type="NCBI Taxonomy" id="2755281"/>
    <lineage>
        <taxon>Eukaryota</taxon>
        <taxon>Metazoa</taxon>
        <taxon>Ecdysozoa</taxon>
        <taxon>Arthropoda</taxon>
        <taxon>Hexapoda</taxon>
        <taxon>Insecta</taxon>
        <taxon>Pterygota</taxon>
        <taxon>Neoptera</taxon>
        <taxon>Endopterygota</taxon>
        <taxon>Coleoptera</taxon>
        <taxon>Polyphaga</taxon>
        <taxon>Cucujiformia</taxon>
        <taxon>Tenebrionidae</taxon>
        <taxon>Zophobas</taxon>
    </lineage>
</organism>
<dbReference type="InterPro" id="IPR002213">
    <property type="entry name" value="UDP_glucos_trans"/>
</dbReference>
<dbReference type="SUPFAM" id="SSF53756">
    <property type="entry name" value="UDP-Glycosyltransferase/glycogen phosphorylase"/>
    <property type="match status" value="1"/>
</dbReference>
<keyword evidence="4" id="KW-0472">Membrane</keyword>
<dbReference type="Pfam" id="PF00201">
    <property type="entry name" value="UDPGT"/>
    <property type="match status" value="1"/>
</dbReference>
<feature type="transmembrane region" description="Helical" evidence="4">
    <location>
        <begin position="463"/>
        <end position="491"/>
    </location>
</feature>
<comment type="caution">
    <text evidence="5">The sequence shown here is derived from an EMBL/GenBank/DDBJ whole genome shotgun (WGS) entry which is preliminary data.</text>
</comment>
<accession>A0AA38HPR4</accession>
<evidence type="ECO:0000256" key="1">
    <source>
        <dbReference type="ARBA" id="ARBA00009995"/>
    </source>
</evidence>
<name>A0AA38HPR4_9CUCU</name>
<gene>
    <name evidence="5" type="ORF">Zmor_028131</name>
</gene>
<dbReference type="InterPro" id="IPR050271">
    <property type="entry name" value="UDP-glycosyltransferase"/>
</dbReference>